<dbReference type="Proteomes" id="UP001181693">
    <property type="component" value="Unassembled WGS sequence"/>
</dbReference>
<comment type="caution">
    <text evidence="4">The sequence shown here is derived from an EMBL/GenBank/DDBJ whole genome shotgun (WGS) entry which is preliminary data.</text>
</comment>
<proteinExistence type="predicted"/>
<name>A0AAV3AQV1_PYXAD</name>
<keyword evidence="2" id="KW-0472">Membrane</keyword>
<gene>
    <name evidence="4" type="ORF">GDO54_009741</name>
</gene>
<feature type="domain" description="N-acetyltransferase" evidence="3">
    <location>
        <begin position="69"/>
        <end position="209"/>
    </location>
</feature>
<evidence type="ECO:0000313" key="5">
    <source>
        <dbReference type="Proteomes" id="UP001181693"/>
    </source>
</evidence>
<dbReference type="EMBL" id="DYDO01000003">
    <property type="protein sequence ID" value="DBA29518.1"/>
    <property type="molecule type" value="Genomic_DNA"/>
</dbReference>
<evidence type="ECO:0000256" key="2">
    <source>
        <dbReference type="SAM" id="Phobius"/>
    </source>
</evidence>
<keyword evidence="2" id="KW-1133">Transmembrane helix</keyword>
<keyword evidence="1" id="KW-0808">Transferase</keyword>
<feature type="transmembrane region" description="Helical" evidence="2">
    <location>
        <begin position="60"/>
        <end position="78"/>
    </location>
</feature>
<dbReference type="SUPFAM" id="SSF55729">
    <property type="entry name" value="Acyl-CoA N-acyltransferases (Nat)"/>
    <property type="match status" value="1"/>
</dbReference>
<dbReference type="Pfam" id="PF00583">
    <property type="entry name" value="Acetyltransf_1"/>
    <property type="match status" value="1"/>
</dbReference>
<dbReference type="PANTHER" id="PTHR13947">
    <property type="entry name" value="GNAT FAMILY N-ACETYLTRANSFERASE"/>
    <property type="match status" value="1"/>
</dbReference>
<evidence type="ECO:0000256" key="1">
    <source>
        <dbReference type="ARBA" id="ARBA00022679"/>
    </source>
</evidence>
<reference evidence="4" key="1">
    <citation type="thesis" date="2020" institute="ProQuest LLC" country="789 East Eisenhower Parkway, Ann Arbor, MI, USA">
        <title>Comparative Genomics and Chromosome Evolution.</title>
        <authorList>
            <person name="Mudd A.B."/>
        </authorList>
    </citation>
    <scope>NUCLEOTIDE SEQUENCE</scope>
    <source>
        <strain evidence="4">1538</strain>
        <tissue evidence="4">Blood</tissue>
    </source>
</reference>
<dbReference type="CDD" id="cd04301">
    <property type="entry name" value="NAT_SF"/>
    <property type="match status" value="1"/>
</dbReference>
<protein>
    <recommendedName>
        <fullName evidence="3">N-acetyltransferase domain-containing protein</fullName>
    </recommendedName>
</protein>
<dbReference type="PANTHER" id="PTHR13947:SF58">
    <property type="entry name" value="8B (PUTATIVE,_PSEUDO-RELATED"/>
    <property type="match status" value="1"/>
</dbReference>
<dbReference type="Gene3D" id="3.40.630.30">
    <property type="match status" value="1"/>
</dbReference>
<feature type="transmembrane region" description="Helical" evidence="2">
    <location>
        <begin position="32"/>
        <end position="54"/>
    </location>
</feature>
<dbReference type="PROSITE" id="PS51186">
    <property type="entry name" value="GNAT"/>
    <property type="match status" value="1"/>
</dbReference>
<keyword evidence="5" id="KW-1185">Reference proteome</keyword>
<dbReference type="GO" id="GO:0008080">
    <property type="term" value="F:N-acetyltransferase activity"/>
    <property type="evidence" value="ECO:0007669"/>
    <property type="project" value="InterPro"/>
</dbReference>
<dbReference type="InterPro" id="IPR050769">
    <property type="entry name" value="NAT_camello-type"/>
</dbReference>
<dbReference type="InterPro" id="IPR016181">
    <property type="entry name" value="Acyl_CoA_acyltransferase"/>
</dbReference>
<dbReference type="AlphaFoldDB" id="A0AAV3AQV1"/>
<sequence>MSDYNIRLYKDSDYDTVRDIFARGITEHWPMALYHTLSLPRVWLLILVVFLLALVTTGSSIASCIAAITVILALFLWIRYILFTYVSQCLATDMLDIRKNYLQRDGCCFWVAESAGEVVGIVAAAPYLSPGGQNPVELKRLSVPKKHRCKGIAKALCMTVIDFAQKSDYKTIVLETSVFHVDSVRLYKRLGFRITKTYYPEDYFTKFMDFVEIVFQYELSKLR</sequence>
<evidence type="ECO:0000259" key="3">
    <source>
        <dbReference type="PROSITE" id="PS51186"/>
    </source>
</evidence>
<evidence type="ECO:0000313" key="4">
    <source>
        <dbReference type="EMBL" id="DBA29518.1"/>
    </source>
</evidence>
<accession>A0AAV3AQV1</accession>
<organism evidence="4 5">
    <name type="scientific">Pyxicephalus adspersus</name>
    <name type="common">African bullfrog</name>
    <dbReference type="NCBI Taxonomy" id="30357"/>
    <lineage>
        <taxon>Eukaryota</taxon>
        <taxon>Metazoa</taxon>
        <taxon>Chordata</taxon>
        <taxon>Craniata</taxon>
        <taxon>Vertebrata</taxon>
        <taxon>Euteleostomi</taxon>
        <taxon>Amphibia</taxon>
        <taxon>Batrachia</taxon>
        <taxon>Anura</taxon>
        <taxon>Neobatrachia</taxon>
        <taxon>Ranoidea</taxon>
        <taxon>Pyxicephalidae</taxon>
        <taxon>Pyxicephalinae</taxon>
        <taxon>Pyxicephalus</taxon>
    </lineage>
</organism>
<dbReference type="InterPro" id="IPR000182">
    <property type="entry name" value="GNAT_dom"/>
</dbReference>
<keyword evidence="2" id="KW-0812">Transmembrane</keyword>